<evidence type="ECO:0000256" key="1">
    <source>
        <dbReference type="SAM" id="MobiDB-lite"/>
    </source>
</evidence>
<evidence type="ECO:0000313" key="3">
    <source>
        <dbReference type="Proteomes" id="UP000256964"/>
    </source>
</evidence>
<evidence type="ECO:0000313" key="2">
    <source>
        <dbReference type="EMBL" id="RDX44741.1"/>
    </source>
</evidence>
<feature type="compositionally biased region" description="Basic and acidic residues" evidence="1">
    <location>
        <begin position="1215"/>
        <end position="1237"/>
    </location>
</feature>
<feature type="compositionally biased region" description="Basic and acidic residues" evidence="1">
    <location>
        <begin position="577"/>
        <end position="588"/>
    </location>
</feature>
<reference evidence="2 3" key="1">
    <citation type="journal article" date="2018" name="Biotechnol. Biofuels">
        <title>Integrative visual omics of the white-rot fungus Polyporus brumalis exposes the biotechnological potential of its oxidative enzymes for delignifying raw plant biomass.</title>
        <authorList>
            <person name="Miyauchi S."/>
            <person name="Rancon A."/>
            <person name="Drula E."/>
            <person name="Hage H."/>
            <person name="Chaduli D."/>
            <person name="Favel A."/>
            <person name="Grisel S."/>
            <person name="Henrissat B."/>
            <person name="Herpoel-Gimbert I."/>
            <person name="Ruiz-Duenas F.J."/>
            <person name="Chevret D."/>
            <person name="Hainaut M."/>
            <person name="Lin J."/>
            <person name="Wang M."/>
            <person name="Pangilinan J."/>
            <person name="Lipzen A."/>
            <person name="Lesage-Meessen L."/>
            <person name="Navarro D."/>
            <person name="Riley R."/>
            <person name="Grigoriev I.V."/>
            <person name="Zhou S."/>
            <person name="Raouche S."/>
            <person name="Rosso M.N."/>
        </authorList>
    </citation>
    <scope>NUCLEOTIDE SEQUENCE [LARGE SCALE GENOMIC DNA]</scope>
    <source>
        <strain evidence="2 3">BRFM 1820</strain>
    </source>
</reference>
<feature type="region of interest" description="Disordered" evidence="1">
    <location>
        <begin position="187"/>
        <end position="239"/>
    </location>
</feature>
<protein>
    <submittedName>
        <fullName evidence="2">Uncharacterized protein</fullName>
    </submittedName>
</protein>
<proteinExistence type="predicted"/>
<name>A0A371CWT6_9APHY</name>
<dbReference type="EMBL" id="KZ857446">
    <property type="protein sequence ID" value="RDX44741.1"/>
    <property type="molecule type" value="Genomic_DNA"/>
</dbReference>
<feature type="compositionally biased region" description="Pro residues" evidence="1">
    <location>
        <begin position="396"/>
        <end position="411"/>
    </location>
</feature>
<sequence>MSAPIPSTPAVCVARGVCVNHACLGDMLGGCAFFVVTDNDIRRNIALHPQELCHQCGHAWFQHQATKAETDTHPKNWTRGGCPATACGGFFGLEGRESWSYTTLSHLSYSADYAAAPPQFATTHPALATILPPLGAPRLQAAAPQTLHPSLPLAPPVGAFDTVRGHDQGTSSDRRNAAIVRHRIDNVPGTNRQPNVSRPRNTMVTSRPPVLTPSGAVPVLQLQPHGASGSSSSSHPSSSSQSVLNVQEFAVCFFPFVHPSIKRKGKSIGKYPHSSWAFSTQEYKDIFKSLMQWDLVFTVKLSKTGSVFRSLGEQVDIFNKTHAPYDTFNEIKYTHANLVGKKPNLAHIPCPVGDHLIQLPLLRLAPRFGDLEGPLDNHTAHIGNAPGLQEFADIPRPSPTPPGSPASPPIPRVFVDSRAALEPTPGQLPRRPSRAEVDAMLERASRASTPSPTSPFAPWLRSSTLSVPEPPPLLLPEPMEVSSVDVELSVVPAPARSPVPVPASVPQPGPSLDSPPRRQRSARMTAYRVPGGARRRSGRRSAESNAATNANGGNEGSSSARPSIAEGSSGSGAGEGRSTDRGNRRARTDVASPETIATQPPTSRRRIDNGEPEQPASEVPPATRVSGAPPTPTPVAPVSAWVCCDPLGEVKKAELTAWGDRVIAALPPPSSPTDDALPHPHIKAKDAKQAAEVLVFLVNWLFRRGIPSCGPITKDDRRDFAADLSYKFPDDADIECRLVPLAEILRHSRRLHMEVSTALGDSPIRAVLRHAVQHIVKQDQYWQSRGRYHTIRWWLNRPRRAERDSALQTAGFISLLHFLILETGPDPISPYLIEHMLMGRERTCRIDKYFMRCIDAGLIGALAVWENFDTAKPLPQSMNDPLYQLLIAADVDPVHFGTSLLSRGDVETIERALVSQLTLGAPSVADQRDLTAFMLGFCSCHEQFGALMATFRGHERDYIAAMCNQRLEDVGLLFARIDWESGVDEDNVDLTMLPSAEEMAASSDTMDGAAPELLPDCVWDSIHEYDFELAFRHYMVQRGHPDSPIIREMVGQSFEEQAGDPLLRARLFLTMMSGSDLVPQDEHWSIKMKFEHKGDRYPPPVPEGEVAPTPAAIDVRACFYDCTITVDEGLRNLLTAGYPWEVFQSWFHAALLDSDGAFNQMPKTHWTPWNANGYKTYCWCTRKMELELLYARDVGGWLTPSQFETLFPDAGVQADGERMPSEYDRAGSEARTEDHPDAAPSPPPPWEIGWLLGYDSDDDSHWRHRALVDFDDYEPEWPTPILLSLEEGARAAAHGEWPSEDDDLLQAAVDEYLRDLEASLPDGVTVDMLQ</sequence>
<feature type="compositionally biased region" description="Low complexity" evidence="1">
    <location>
        <begin position="543"/>
        <end position="568"/>
    </location>
</feature>
<feature type="compositionally biased region" description="Pro residues" evidence="1">
    <location>
        <begin position="496"/>
        <end position="509"/>
    </location>
</feature>
<feature type="compositionally biased region" description="Low complexity" evidence="1">
    <location>
        <begin position="223"/>
        <end position="239"/>
    </location>
</feature>
<dbReference type="OrthoDB" id="2757435at2759"/>
<feature type="compositionally biased region" description="Polar residues" evidence="1">
    <location>
        <begin position="188"/>
        <end position="205"/>
    </location>
</feature>
<feature type="compositionally biased region" description="Low complexity" evidence="1">
    <location>
        <begin position="446"/>
        <end position="458"/>
    </location>
</feature>
<accession>A0A371CWT6</accession>
<feature type="region of interest" description="Disordered" evidence="1">
    <location>
        <begin position="1211"/>
        <end position="1244"/>
    </location>
</feature>
<keyword evidence="3" id="KW-1185">Reference proteome</keyword>
<gene>
    <name evidence="2" type="ORF">OH76DRAFT_1421217</name>
</gene>
<dbReference type="Proteomes" id="UP000256964">
    <property type="component" value="Unassembled WGS sequence"/>
</dbReference>
<feature type="region of interest" description="Disordered" evidence="1">
    <location>
        <begin position="442"/>
        <end position="461"/>
    </location>
</feature>
<feature type="region of interest" description="Disordered" evidence="1">
    <location>
        <begin position="388"/>
        <end position="412"/>
    </location>
</feature>
<feature type="region of interest" description="Disordered" evidence="1">
    <location>
        <begin position="496"/>
        <end position="634"/>
    </location>
</feature>
<organism evidence="2 3">
    <name type="scientific">Lentinus brumalis</name>
    <dbReference type="NCBI Taxonomy" id="2498619"/>
    <lineage>
        <taxon>Eukaryota</taxon>
        <taxon>Fungi</taxon>
        <taxon>Dikarya</taxon>
        <taxon>Basidiomycota</taxon>
        <taxon>Agaricomycotina</taxon>
        <taxon>Agaricomycetes</taxon>
        <taxon>Polyporales</taxon>
        <taxon>Polyporaceae</taxon>
        <taxon>Lentinus</taxon>
    </lineage>
</organism>